<dbReference type="EMBL" id="BMAT01006447">
    <property type="protein sequence ID" value="GFS12885.1"/>
    <property type="molecule type" value="Genomic_DNA"/>
</dbReference>
<organism evidence="2 3">
    <name type="scientific">Elysia marginata</name>
    <dbReference type="NCBI Taxonomy" id="1093978"/>
    <lineage>
        <taxon>Eukaryota</taxon>
        <taxon>Metazoa</taxon>
        <taxon>Spiralia</taxon>
        <taxon>Lophotrochozoa</taxon>
        <taxon>Mollusca</taxon>
        <taxon>Gastropoda</taxon>
        <taxon>Heterobranchia</taxon>
        <taxon>Euthyneura</taxon>
        <taxon>Panpulmonata</taxon>
        <taxon>Sacoglossa</taxon>
        <taxon>Placobranchoidea</taxon>
        <taxon>Plakobranchidae</taxon>
        <taxon>Elysia</taxon>
    </lineage>
</organism>
<evidence type="ECO:0000256" key="1">
    <source>
        <dbReference type="SAM" id="MobiDB-lite"/>
    </source>
</evidence>
<comment type="caution">
    <text evidence="2">The sequence shown here is derived from an EMBL/GenBank/DDBJ whole genome shotgun (WGS) entry which is preliminary data.</text>
</comment>
<reference evidence="2 3" key="1">
    <citation type="journal article" date="2021" name="Elife">
        <title>Chloroplast acquisition without the gene transfer in kleptoplastic sea slugs, Plakobranchus ocellatus.</title>
        <authorList>
            <person name="Maeda T."/>
            <person name="Takahashi S."/>
            <person name="Yoshida T."/>
            <person name="Shimamura S."/>
            <person name="Takaki Y."/>
            <person name="Nagai Y."/>
            <person name="Toyoda A."/>
            <person name="Suzuki Y."/>
            <person name="Arimoto A."/>
            <person name="Ishii H."/>
            <person name="Satoh N."/>
            <person name="Nishiyama T."/>
            <person name="Hasebe M."/>
            <person name="Maruyama T."/>
            <person name="Minagawa J."/>
            <person name="Obokata J."/>
            <person name="Shigenobu S."/>
        </authorList>
    </citation>
    <scope>NUCLEOTIDE SEQUENCE [LARGE SCALE GENOMIC DNA]</scope>
</reference>
<name>A0AAV4IRY6_9GAST</name>
<protein>
    <submittedName>
        <fullName evidence="2">Uncharacterized protein</fullName>
    </submittedName>
</protein>
<feature type="region of interest" description="Disordered" evidence="1">
    <location>
        <begin position="14"/>
        <end position="49"/>
    </location>
</feature>
<evidence type="ECO:0000313" key="3">
    <source>
        <dbReference type="Proteomes" id="UP000762676"/>
    </source>
</evidence>
<accession>A0AAV4IRY6</accession>
<evidence type="ECO:0000313" key="2">
    <source>
        <dbReference type="EMBL" id="GFS12885.1"/>
    </source>
</evidence>
<sequence length="101" mass="11176">MGLTLELNSALSGMSTCPSWLQKPPTSATRRGNGSFSFTHGRTVTSSTGRHSLTALSRVIRRDWEPVEEVDPELNRPALVVFVVPDDANPNKIDDREQLQK</sequence>
<gene>
    <name evidence="2" type="ORF">ElyMa_003122800</name>
</gene>
<dbReference type="Proteomes" id="UP000762676">
    <property type="component" value="Unassembled WGS sequence"/>
</dbReference>
<keyword evidence="3" id="KW-1185">Reference proteome</keyword>
<dbReference type="AlphaFoldDB" id="A0AAV4IRY6"/>
<proteinExistence type="predicted"/>